<gene>
    <name evidence="1" type="ORF">THIAE_00895</name>
</gene>
<name>W0DUE1_9GAMM</name>
<proteinExistence type="predicted"/>
<dbReference type="AlphaFoldDB" id="W0DUE1"/>
<dbReference type="STRING" id="717772.THIAE_00895"/>
<dbReference type="EMBL" id="CP007030">
    <property type="protein sequence ID" value="AHF00501.1"/>
    <property type="molecule type" value="Genomic_DNA"/>
</dbReference>
<reference evidence="1 2" key="1">
    <citation type="submission" date="2013-12" db="EMBL/GenBank/DDBJ databases">
        <authorList>
            <consortium name="DOE Joint Genome Institute"/>
            <person name="Kappler U."/>
            <person name="Huntemann M."/>
            <person name="Han J."/>
            <person name="Chen A."/>
            <person name="Kyrpides N."/>
            <person name="Mavromatis K."/>
            <person name="Markowitz V."/>
            <person name="Palaniappan K."/>
            <person name="Ivanova N."/>
            <person name="Schaumberg A."/>
            <person name="Pati A."/>
            <person name="Liolios K."/>
            <person name="Nordberg H.P."/>
            <person name="Cantor M.N."/>
            <person name="Hua S.X."/>
            <person name="Woyke T."/>
        </authorList>
    </citation>
    <scope>NUCLEOTIDE SEQUENCE [LARGE SCALE GENOMIC DNA]</scope>
    <source>
        <strain evidence="2">AL2</strain>
    </source>
</reference>
<dbReference type="eggNOG" id="ENOG5033QKS">
    <property type="taxonomic scope" value="Bacteria"/>
</dbReference>
<protein>
    <submittedName>
        <fullName evidence="1">Uncharacterized protein</fullName>
    </submittedName>
</protein>
<dbReference type="InParanoid" id="W0DUE1"/>
<evidence type="ECO:0000313" key="2">
    <source>
        <dbReference type="Proteomes" id="UP000005380"/>
    </source>
</evidence>
<accession>W0DUE1</accession>
<organism evidence="1 2">
    <name type="scientific">Thiomicrospira aerophila AL3</name>
    <dbReference type="NCBI Taxonomy" id="717772"/>
    <lineage>
        <taxon>Bacteria</taxon>
        <taxon>Pseudomonadati</taxon>
        <taxon>Pseudomonadota</taxon>
        <taxon>Gammaproteobacteria</taxon>
        <taxon>Thiotrichales</taxon>
        <taxon>Piscirickettsiaceae</taxon>
        <taxon>Thiomicrospira</taxon>
    </lineage>
</organism>
<keyword evidence="2" id="KW-1185">Reference proteome</keyword>
<dbReference type="RefSeq" id="WP_006459583.1">
    <property type="nucleotide sequence ID" value="NZ_CP007030.1"/>
</dbReference>
<dbReference type="HOGENOM" id="CLU_727484_0_0_6"/>
<dbReference type="KEGG" id="tao:THIAE_00895"/>
<evidence type="ECO:0000313" key="1">
    <source>
        <dbReference type="EMBL" id="AHF00501.1"/>
    </source>
</evidence>
<dbReference type="Proteomes" id="UP000005380">
    <property type="component" value="Chromosome"/>
</dbReference>
<sequence length="381" mass="43616">MDARVRSWLNRHLFEDDAGGIILPYSLLDQKHPDLRIPSWDEMLTDQAAIPRYPAKLNLLSWSEHGRLQRWQSAIPAWIKESVALFETHQLSLLHYAARYPQLLEVLDQAPVMAWKLVSMPGQEIDLQHLLNGKRSDLMAALGVESQQEGARFLRQLRLRQVSPIILDQIDTCLVDKQRLAGLSQLPRVNSMALALAARFPALIGCRLHRTLAQLPCRPMQCQSMIALLEDVYALAAFLDTEAAEQIGECRYLTDVESLYQSWIEQSVAVMNCAQLQLTSQPQHLKTLAEFVALSRLQYQAWWCDFEQPHHQLWAWLEDQTPVGVLISEVSQPNTSSNDSNRYQARPYQLVRIRQGKNQLPSASLIAKVELWLLNLHHQDL</sequence>
<dbReference type="OrthoDB" id="5613826at2"/>